<evidence type="ECO:0000256" key="1">
    <source>
        <dbReference type="SAM" id="Phobius"/>
    </source>
</evidence>
<name>A0A9P5CGZ8_9HYPO</name>
<dbReference type="Proteomes" id="UP000801864">
    <property type="component" value="Unassembled WGS sequence"/>
</dbReference>
<dbReference type="EMBL" id="QLNT01000006">
    <property type="protein sequence ID" value="KAF3073862.1"/>
    <property type="molecule type" value="Genomic_DNA"/>
</dbReference>
<feature type="transmembrane region" description="Helical" evidence="1">
    <location>
        <begin position="56"/>
        <end position="75"/>
    </location>
</feature>
<dbReference type="AlphaFoldDB" id="A0A9P5CGZ8"/>
<organism evidence="2 3">
    <name type="scientific">Trichoderma lentiforme</name>
    <dbReference type="NCBI Taxonomy" id="1567552"/>
    <lineage>
        <taxon>Eukaryota</taxon>
        <taxon>Fungi</taxon>
        <taxon>Dikarya</taxon>
        <taxon>Ascomycota</taxon>
        <taxon>Pezizomycotina</taxon>
        <taxon>Sordariomycetes</taxon>
        <taxon>Hypocreomycetidae</taxon>
        <taxon>Hypocreales</taxon>
        <taxon>Hypocreaceae</taxon>
        <taxon>Trichoderma</taxon>
    </lineage>
</organism>
<proteinExistence type="predicted"/>
<keyword evidence="1" id="KW-0472">Membrane</keyword>
<evidence type="ECO:0000313" key="3">
    <source>
        <dbReference type="Proteomes" id="UP000801864"/>
    </source>
</evidence>
<reference evidence="2 3" key="1">
    <citation type="submission" date="2018-06" db="EMBL/GenBank/DDBJ databases">
        <title>Genome analysis of cellulolytic fungus Trichoderma lentiforme CFAM-422.</title>
        <authorList>
            <person name="Steindorff A.S."/>
            <person name="Formighieri E.F."/>
            <person name="Midorikawa G.E.O."/>
            <person name="Tamietti M.S."/>
            <person name="Ramos E.Z."/>
            <person name="Silva A.S."/>
            <person name="Bon E.P.S."/>
            <person name="Mendes T.D."/>
            <person name="Damaso M.C.T."/>
            <person name="Favaro L.C.L."/>
        </authorList>
    </citation>
    <scope>NUCLEOTIDE SEQUENCE [LARGE SCALE GENOMIC DNA]</scope>
    <source>
        <strain evidence="2 3">CFAM-422</strain>
    </source>
</reference>
<keyword evidence="3" id="KW-1185">Reference proteome</keyword>
<evidence type="ECO:0000313" key="2">
    <source>
        <dbReference type="EMBL" id="KAF3073862.1"/>
    </source>
</evidence>
<gene>
    <name evidence="2" type="ORF">CFAM422_004264</name>
</gene>
<keyword evidence="1" id="KW-0812">Transmembrane</keyword>
<protein>
    <submittedName>
        <fullName evidence="2">Uncharacterized protein</fullName>
    </submittedName>
</protein>
<keyword evidence="1" id="KW-1133">Transmembrane helix</keyword>
<sequence length="139" mass="15494">MLTLILLHQIPNPQPPSHSNLNLPLLTTIRLRIPTHLAHRLTLIHALALYRRISPISSLLALIFLLVFFLVGIPLRQLRHVVQVQAHTKGVLPVGVVLALRLLVAEAQRVFVQVSRGDVGHADVQGDVFRLESLHHGKL</sequence>
<comment type="caution">
    <text evidence="2">The sequence shown here is derived from an EMBL/GenBank/DDBJ whole genome shotgun (WGS) entry which is preliminary data.</text>
</comment>
<accession>A0A9P5CGZ8</accession>